<gene>
    <name evidence="1" type="ORF">IC229_19665</name>
</gene>
<dbReference type="Proteomes" id="UP000598820">
    <property type="component" value="Unassembled WGS sequence"/>
</dbReference>
<comment type="caution">
    <text evidence="1">The sequence shown here is derived from an EMBL/GenBank/DDBJ whole genome shotgun (WGS) entry which is preliminary data.</text>
</comment>
<evidence type="ECO:0000313" key="1">
    <source>
        <dbReference type="EMBL" id="MBD2702874.1"/>
    </source>
</evidence>
<proteinExistence type="predicted"/>
<keyword evidence="1" id="KW-0378">Hydrolase</keyword>
<dbReference type="RefSeq" id="WP_190888713.1">
    <property type="nucleotide sequence ID" value="NZ_JACWZY010000017.1"/>
</dbReference>
<evidence type="ECO:0000313" key="2">
    <source>
        <dbReference type="Proteomes" id="UP000598820"/>
    </source>
</evidence>
<dbReference type="Pfam" id="PF09411">
    <property type="entry name" value="PagL"/>
    <property type="match status" value="1"/>
</dbReference>
<name>A0A926XXS4_9BACT</name>
<dbReference type="InterPro" id="IPR018550">
    <property type="entry name" value="Lipid-A_deacylase-rel"/>
</dbReference>
<dbReference type="AlphaFoldDB" id="A0A926XXS4"/>
<dbReference type="GO" id="GO:0016787">
    <property type="term" value="F:hydrolase activity"/>
    <property type="evidence" value="ECO:0007669"/>
    <property type="project" value="UniProtKB-KW"/>
</dbReference>
<accession>A0A926XXS4</accession>
<keyword evidence="2" id="KW-1185">Reference proteome</keyword>
<protein>
    <submittedName>
        <fullName evidence="1">Acyloxyacyl hydrolase</fullName>
    </submittedName>
</protein>
<dbReference type="EMBL" id="JACWZY010000017">
    <property type="protein sequence ID" value="MBD2702874.1"/>
    <property type="molecule type" value="Genomic_DNA"/>
</dbReference>
<organism evidence="1 2">
    <name type="scientific">Spirosoma profusum</name>
    <dbReference type="NCBI Taxonomy" id="2771354"/>
    <lineage>
        <taxon>Bacteria</taxon>
        <taxon>Pseudomonadati</taxon>
        <taxon>Bacteroidota</taxon>
        <taxon>Cytophagia</taxon>
        <taxon>Cytophagales</taxon>
        <taxon>Cytophagaceae</taxon>
        <taxon>Spirosoma</taxon>
    </lineage>
</organism>
<sequence>MPTLRTAFVKIGWLIPWLISGSVLAQQRLIWEAYGHIGGLTSRQREPQVDTKAVWGTELTVSRQTTGKQFWQRAHGFPEMGLTLRWRNLGNTSMYGSDVALVPFLAFSLWRSRVATLQLKHGTGLAYFTRQYDVAANPNNQLISTRLNAVSLLNLGLLVHATSQLDLKVGVELNHASNGNLRQPNSGLNTITAYAGLRYVPGQWVEVLRESVLRRRHNWRGYACTAFGIFQSADSSRLAVLPQLEGGILFEHDVRFRASAGLEIGYHPDDVYQLGVKVGEEVLFGHLAIRYQLGAYLNRPVEGSRIYEKVGIAWYPFRLRNNIPDRLNFGTALKAHGLRAAFIEVSAGYVF</sequence>
<reference evidence="1" key="1">
    <citation type="submission" date="2020-09" db="EMBL/GenBank/DDBJ databases">
        <authorList>
            <person name="Kim M.K."/>
        </authorList>
    </citation>
    <scope>NUCLEOTIDE SEQUENCE</scope>
    <source>
        <strain evidence="1">BT702</strain>
    </source>
</reference>
<dbReference type="Gene3D" id="2.40.160.20">
    <property type="match status" value="1"/>
</dbReference>